<gene>
    <name evidence="3" type="ORF">BQ4739_LOCUS10328</name>
</gene>
<dbReference type="Proteomes" id="UP000256970">
    <property type="component" value="Unassembled WGS sequence"/>
</dbReference>
<proteinExistence type="predicted"/>
<keyword evidence="2" id="KW-0732">Signal</keyword>
<feature type="region of interest" description="Disordered" evidence="1">
    <location>
        <begin position="129"/>
        <end position="150"/>
    </location>
</feature>
<feature type="region of interest" description="Disordered" evidence="1">
    <location>
        <begin position="212"/>
        <end position="244"/>
    </location>
</feature>
<dbReference type="AlphaFoldDB" id="A0A383VX78"/>
<evidence type="ECO:0000256" key="1">
    <source>
        <dbReference type="SAM" id="MobiDB-lite"/>
    </source>
</evidence>
<feature type="chain" id="PRO_5017086761" evidence="2">
    <location>
        <begin position="27"/>
        <end position="310"/>
    </location>
</feature>
<dbReference type="EMBL" id="FNXT01000972">
    <property type="protein sequence ID" value="SZX70085.1"/>
    <property type="molecule type" value="Genomic_DNA"/>
</dbReference>
<evidence type="ECO:0000256" key="2">
    <source>
        <dbReference type="SAM" id="SignalP"/>
    </source>
</evidence>
<feature type="region of interest" description="Disordered" evidence="1">
    <location>
        <begin position="268"/>
        <end position="289"/>
    </location>
</feature>
<keyword evidence="4" id="KW-1185">Reference proteome</keyword>
<organism evidence="3 4">
    <name type="scientific">Tetradesmus obliquus</name>
    <name type="common">Green alga</name>
    <name type="synonym">Acutodesmus obliquus</name>
    <dbReference type="NCBI Taxonomy" id="3088"/>
    <lineage>
        <taxon>Eukaryota</taxon>
        <taxon>Viridiplantae</taxon>
        <taxon>Chlorophyta</taxon>
        <taxon>core chlorophytes</taxon>
        <taxon>Chlorophyceae</taxon>
        <taxon>CS clade</taxon>
        <taxon>Sphaeropleales</taxon>
        <taxon>Scenedesmaceae</taxon>
        <taxon>Tetradesmus</taxon>
    </lineage>
</organism>
<sequence length="310" mass="33376">MASIGRTAHLAVAMVVLFAALAPADANGSPAGTSSNTQQRQLLWPDSKAQPAKPSAPKQTANMGDTAAAGFARLDGRRLQQHATEQSNPTYAVTAKHATAPFDSASDSFEGLGKRLLAADGPARQQRQLLWPDSKAQPAKPSAPKQTANMGDTAAAEFARLDGRRLQQQQQQQQRKLLWPDSKAQPAKPSAPKQTANMGDTAAAGFARLDGRRLQQQQQQRQLLWPDSKAQPAKPSAPKQTANMGDTAAAEFARLDGRRLQQQQRQLLWPDSKAQPAKPSAPKQTANMGDTAAAEFARLDGRRLLELIKM</sequence>
<feature type="compositionally biased region" description="Low complexity" evidence="1">
    <location>
        <begin position="214"/>
        <end position="224"/>
    </location>
</feature>
<feature type="region of interest" description="Disordered" evidence="1">
    <location>
        <begin position="164"/>
        <end position="198"/>
    </location>
</feature>
<accession>A0A383VX78</accession>
<reference evidence="3 4" key="1">
    <citation type="submission" date="2016-10" db="EMBL/GenBank/DDBJ databases">
        <authorList>
            <person name="Cai Z."/>
        </authorList>
    </citation>
    <scope>NUCLEOTIDE SEQUENCE [LARGE SCALE GENOMIC DNA]</scope>
</reference>
<evidence type="ECO:0000313" key="3">
    <source>
        <dbReference type="EMBL" id="SZX70085.1"/>
    </source>
</evidence>
<evidence type="ECO:0000313" key="4">
    <source>
        <dbReference type="Proteomes" id="UP000256970"/>
    </source>
</evidence>
<feature type="signal peptide" evidence="2">
    <location>
        <begin position="1"/>
        <end position="26"/>
    </location>
</feature>
<protein>
    <submittedName>
        <fullName evidence="3">Uncharacterized protein</fullName>
    </submittedName>
</protein>
<name>A0A383VX78_TETOB</name>